<dbReference type="CDD" id="cd00037">
    <property type="entry name" value="CLECT"/>
    <property type="match status" value="1"/>
</dbReference>
<dbReference type="EMBL" id="CACVKT020002442">
    <property type="protein sequence ID" value="CAC5377976.1"/>
    <property type="molecule type" value="Genomic_DNA"/>
</dbReference>
<sequence length="401" mass="44756">MSLKKPAEPLTCYSCHEVDAPSNCTTTAVCPSKDHVRKYFSFNKKRSHLDVNGGCCSFDKCNNQLPALIDQLPATHTTEEVQNTTVSCYQCNDIDHPGDCNTTTTCEAGKEVCASYCTRLVIISSAVENKEITDFLHQNTRYWIDAYRSDSYFDGSWVWNSTGTVINDQMYSHWRPGSHVNPNADGEHCADIGSGESSNMDTTNGYFWDHRTLSCYFCHQIDNPANCTTALDCPTTDHLCERNVNNGRRSDLSVKGGCCNIDKCNNILPSQIDLLPQMTTVMVQNTTGQTSSWTQFVANHRIYCKSKCGKLADFRSSTAILDVMSHIKSTFNHIDLWIGAAKDSHGHWIWTDNNQKISLDHTSYLNRLGGSCGAAHNSRSVSLIPHSCTTRLHPLCEAHRQ</sequence>
<dbReference type="PROSITE" id="PS50041">
    <property type="entry name" value="C_TYPE_LECTIN_2"/>
    <property type="match status" value="1"/>
</dbReference>
<evidence type="ECO:0000259" key="1">
    <source>
        <dbReference type="PROSITE" id="PS50041"/>
    </source>
</evidence>
<name>A0A6J8B326_MYTCO</name>
<feature type="domain" description="C-type lectin" evidence="1">
    <location>
        <begin position="96"/>
        <end position="195"/>
    </location>
</feature>
<dbReference type="InterPro" id="IPR016186">
    <property type="entry name" value="C-type_lectin-like/link_sf"/>
</dbReference>
<dbReference type="AlphaFoldDB" id="A0A6J8B326"/>
<dbReference type="Gene3D" id="3.10.100.10">
    <property type="entry name" value="Mannose-Binding Protein A, subunit A"/>
    <property type="match status" value="2"/>
</dbReference>
<gene>
    <name evidence="2" type="ORF">MCOR_14227</name>
</gene>
<keyword evidence="3" id="KW-1185">Reference proteome</keyword>
<dbReference type="InterPro" id="IPR001304">
    <property type="entry name" value="C-type_lectin-like"/>
</dbReference>
<dbReference type="OrthoDB" id="6093375at2759"/>
<protein>
    <recommendedName>
        <fullName evidence="1">C-type lectin domain-containing protein</fullName>
    </recommendedName>
</protein>
<dbReference type="Proteomes" id="UP000507470">
    <property type="component" value="Unassembled WGS sequence"/>
</dbReference>
<dbReference type="SUPFAM" id="SSF56436">
    <property type="entry name" value="C-type lectin-like"/>
    <property type="match status" value="2"/>
</dbReference>
<evidence type="ECO:0000313" key="3">
    <source>
        <dbReference type="Proteomes" id="UP000507470"/>
    </source>
</evidence>
<dbReference type="InterPro" id="IPR016187">
    <property type="entry name" value="CTDL_fold"/>
</dbReference>
<organism evidence="2 3">
    <name type="scientific">Mytilus coruscus</name>
    <name type="common">Sea mussel</name>
    <dbReference type="NCBI Taxonomy" id="42192"/>
    <lineage>
        <taxon>Eukaryota</taxon>
        <taxon>Metazoa</taxon>
        <taxon>Spiralia</taxon>
        <taxon>Lophotrochozoa</taxon>
        <taxon>Mollusca</taxon>
        <taxon>Bivalvia</taxon>
        <taxon>Autobranchia</taxon>
        <taxon>Pteriomorphia</taxon>
        <taxon>Mytilida</taxon>
        <taxon>Mytiloidea</taxon>
        <taxon>Mytilidae</taxon>
        <taxon>Mytilinae</taxon>
        <taxon>Mytilus</taxon>
    </lineage>
</organism>
<dbReference type="Pfam" id="PF00059">
    <property type="entry name" value="Lectin_C"/>
    <property type="match status" value="2"/>
</dbReference>
<proteinExistence type="predicted"/>
<accession>A0A6J8B326</accession>
<reference evidence="2 3" key="1">
    <citation type="submission" date="2020-06" db="EMBL/GenBank/DDBJ databases">
        <authorList>
            <person name="Li R."/>
            <person name="Bekaert M."/>
        </authorList>
    </citation>
    <scope>NUCLEOTIDE SEQUENCE [LARGE SCALE GENOMIC DNA]</scope>
    <source>
        <strain evidence="3">wild</strain>
    </source>
</reference>
<evidence type="ECO:0000313" key="2">
    <source>
        <dbReference type="EMBL" id="CAC5377976.1"/>
    </source>
</evidence>